<keyword evidence="2" id="KW-0808">Transferase</keyword>
<dbReference type="CDD" id="cd02440">
    <property type="entry name" value="AdoMet_MTases"/>
    <property type="match status" value="1"/>
</dbReference>
<evidence type="ECO:0000313" key="2">
    <source>
        <dbReference type="EMBL" id="XAI70562.1"/>
    </source>
</evidence>
<protein>
    <submittedName>
        <fullName evidence="2">DNA restriction methylase</fullName>
    </submittedName>
</protein>
<proteinExistence type="predicted"/>
<dbReference type="GO" id="GO:0008168">
    <property type="term" value="F:methyltransferase activity"/>
    <property type="evidence" value="ECO:0007669"/>
    <property type="project" value="UniProtKB-KW"/>
</dbReference>
<dbReference type="InterPro" id="IPR029063">
    <property type="entry name" value="SAM-dependent_MTases_sf"/>
</dbReference>
<dbReference type="EMBL" id="PP179325">
    <property type="protein sequence ID" value="XAI70562.1"/>
    <property type="molecule type" value="Genomic_DNA"/>
</dbReference>
<dbReference type="PRINTS" id="PR00507">
    <property type="entry name" value="N12N6MTFRASE"/>
</dbReference>
<organism evidence="2">
    <name type="scientific">Pseudomonas phage Touem01</name>
    <dbReference type="NCBI Taxonomy" id="3138548"/>
    <lineage>
        <taxon>Viruses</taxon>
    </lineage>
</organism>
<dbReference type="InterPro" id="IPR031339">
    <property type="entry name" value="DUF4942"/>
</dbReference>
<feature type="domain" description="DUF4942" evidence="1">
    <location>
        <begin position="89"/>
        <end position="283"/>
    </location>
</feature>
<dbReference type="Gene3D" id="3.40.50.150">
    <property type="entry name" value="Vaccinia Virus protein VP39"/>
    <property type="match status" value="1"/>
</dbReference>
<dbReference type="GO" id="GO:0032259">
    <property type="term" value="P:methylation"/>
    <property type="evidence" value="ECO:0007669"/>
    <property type="project" value="UniProtKB-KW"/>
</dbReference>
<dbReference type="Pfam" id="PF13708">
    <property type="entry name" value="DUF4942"/>
    <property type="match status" value="1"/>
</dbReference>
<gene>
    <name evidence="2" type="ORF">Touem01_00033</name>
</gene>
<dbReference type="SUPFAM" id="SSF53335">
    <property type="entry name" value="S-adenosyl-L-methionine-dependent methyltransferases"/>
    <property type="match status" value="1"/>
</dbReference>
<name>A0AAU6W1R7_9VIRU</name>
<sequence>MNAVTGTIHGELIDDVSEFFAPMASDLVDGLVGQYNSTRKRLETMAAAVSSEACSGVLHYFVEGNVREERYTLPKTVGELFGLEGAIAYLNADFWNRALKLTDVIDYMPQKRRDEWFEQIKNPLGRKKNSYTREEELSPLPEFEEASVRATLSALLASRAKFFGERVDGIFQALSREHVTNCPQGFNKRMILLRALTSYGTVDHSTSGVINDLRCVIAKFMGRDEPKYGATDALITIVRQNNGQWMNVDGNALRIRIYNGVGTAHLEVHPDMAWRLNAVLASLHPAAIPSEFRTKPKRAKKIKDFELFDKPLPFAVIELLARMEHAKRKVVVGHRDYMENIPCTRRFSYGEKNKAAIDQAEKVLEAIGGVIDKEGHLEFWRFDYNPADVLNQIICSGCIPDQKSHQFYPTPQNVAEAAIELADIQDGHVCLEPSAGQGGLADLMPKDSTVVVEISELHCKILEAKGYGDTLACADFIKWAPTQVACFDRIVMNPPFSEGRWQAHVEHAASLLAVGGKLVAILPPTAKNKDWLPGFELEFSQVYSNEFTGTTVSVVILTATRQ</sequence>
<reference evidence="2" key="1">
    <citation type="journal article" date="2024" name="J. Gen. Virol.">
        <title>Novel phages of Pseudomonas syringae unveil numerous potential auxiliary metabolic genes.</title>
        <authorList>
            <person name="Feltin C."/>
            <person name="Garneau J.R."/>
            <person name="Morris C.E."/>
            <person name="Berard A."/>
            <person name="Torres-Barcelo C."/>
        </authorList>
    </citation>
    <scope>NUCLEOTIDE SEQUENCE</scope>
</reference>
<accession>A0AAU6W1R7</accession>
<evidence type="ECO:0000259" key="1">
    <source>
        <dbReference type="Pfam" id="PF13708"/>
    </source>
</evidence>
<keyword evidence="2" id="KW-0489">Methyltransferase</keyword>